<dbReference type="InterPro" id="IPR003439">
    <property type="entry name" value="ABC_transporter-like_ATP-bd"/>
</dbReference>
<keyword evidence="7" id="KW-0406">Ion transport</keyword>
<evidence type="ECO:0000256" key="8">
    <source>
        <dbReference type="ARBA" id="ARBA00023136"/>
    </source>
</evidence>
<evidence type="ECO:0000256" key="7">
    <source>
        <dbReference type="ARBA" id="ARBA00023065"/>
    </source>
</evidence>
<dbReference type="OrthoDB" id="9802264at2"/>
<evidence type="ECO:0000256" key="1">
    <source>
        <dbReference type="ARBA" id="ARBA00022448"/>
    </source>
</evidence>
<gene>
    <name evidence="10" type="ORF">DC077_07440</name>
    <name evidence="11" type="ORF">DC078_07060</name>
</gene>
<dbReference type="AlphaFoldDB" id="A0A2U2AQG5"/>
<name>A0A2U2AQG5_9GAMM</name>
<evidence type="ECO:0000313" key="13">
    <source>
        <dbReference type="Proteomes" id="UP000245217"/>
    </source>
</evidence>
<evidence type="ECO:0000256" key="4">
    <source>
        <dbReference type="ARBA" id="ARBA00022741"/>
    </source>
</evidence>
<evidence type="ECO:0000259" key="9">
    <source>
        <dbReference type="PROSITE" id="PS50893"/>
    </source>
</evidence>
<dbReference type="Pfam" id="PF08402">
    <property type="entry name" value="TOBE_2"/>
    <property type="match status" value="1"/>
</dbReference>
<accession>A0A2U2AQG5</accession>
<reference evidence="12 13" key="2">
    <citation type="submission" date="2018-05" db="EMBL/GenBank/DDBJ databases">
        <title>Ignatzschineria dubaiensis sp. nov., isolated from necrotic foot tissues of dromedaries (Camelus dromedarius) and associated maggots in Dubai, United Arab Emirates.</title>
        <authorList>
            <person name="Tsang C.C."/>
            <person name="Tang J.Y.M."/>
            <person name="Fong J.Y.H."/>
            <person name="Kinne J."/>
            <person name="Lee H.H."/>
            <person name="Joseph M."/>
            <person name="Jose S."/>
            <person name="Schuster R.K."/>
            <person name="Tang Y."/>
            <person name="Sivakumar S."/>
            <person name="Chen J.H.K."/>
            <person name="Teng J.L.L."/>
            <person name="Lau S.K.P."/>
            <person name="Wernery U."/>
            <person name="Woo P.C.Y."/>
        </authorList>
    </citation>
    <scope>NUCLEOTIDE SEQUENCE [LARGE SCALE GENOMIC DNA]</scope>
    <source>
        <strain evidence="12">UAE-HKU57</strain>
        <strain evidence="13">UAE-HKU58</strain>
    </source>
</reference>
<dbReference type="CDD" id="cd03259">
    <property type="entry name" value="ABC_Carb_Solutes_like"/>
    <property type="match status" value="1"/>
</dbReference>
<evidence type="ECO:0000313" key="11">
    <source>
        <dbReference type="EMBL" id="PWD91741.1"/>
    </source>
</evidence>
<keyword evidence="4" id="KW-0547">Nucleotide-binding</keyword>
<evidence type="ECO:0000313" key="10">
    <source>
        <dbReference type="EMBL" id="PWD85853.1"/>
    </source>
</evidence>
<dbReference type="PROSITE" id="PS50893">
    <property type="entry name" value="ABC_TRANSPORTER_2"/>
    <property type="match status" value="1"/>
</dbReference>
<dbReference type="PANTHER" id="PTHR42781">
    <property type="entry name" value="SPERMIDINE/PUTRESCINE IMPORT ATP-BINDING PROTEIN POTA"/>
    <property type="match status" value="1"/>
</dbReference>
<dbReference type="GO" id="GO:0015408">
    <property type="term" value="F:ABC-type ferric iron transporter activity"/>
    <property type="evidence" value="ECO:0007669"/>
    <property type="project" value="InterPro"/>
</dbReference>
<dbReference type="InterPro" id="IPR017871">
    <property type="entry name" value="ABC_transporter-like_CS"/>
</dbReference>
<keyword evidence="5 10" id="KW-0067">ATP-binding</keyword>
<dbReference type="EMBL" id="QEWW01000004">
    <property type="protein sequence ID" value="PWD85853.1"/>
    <property type="molecule type" value="Genomic_DNA"/>
</dbReference>
<keyword evidence="8" id="KW-0472">Membrane</keyword>
<dbReference type="InterPro" id="IPR027417">
    <property type="entry name" value="P-loop_NTPase"/>
</dbReference>
<dbReference type="GO" id="GO:0016887">
    <property type="term" value="F:ATP hydrolysis activity"/>
    <property type="evidence" value="ECO:0007669"/>
    <property type="project" value="InterPro"/>
</dbReference>
<evidence type="ECO:0000313" key="12">
    <source>
        <dbReference type="Proteomes" id="UP000245059"/>
    </source>
</evidence>
<dbReference type="SUPFAM" id="SSF50331">
    <property type="entry name" value="MOP-like"/>
    <property type="match status" value="1"/>
</dbReference>
<dbReference type="GO" id="GO:0043190">
    <property type="term" value="C:ATP-binding cassette (ABC) transporter complex"/>
    <property type="evidence" value="ECO:0007669"/>
    <property type="project" value="InterPro"/>
</dbReference>
<dbReference type="RefSeq" id="WP_109201870.1">
    <property type="nucleotide sequence ID" value="NZ_QEWS01000005.1"/>
</dbReference>
<dbReference type="InterPro" id="IPR015853">
    <property type="entry name" value="ABC_transpr_FbpC"/>
</dbReference>
<evidence type="ECO:0000256" key="2">
    <source>
        <dbReference type="ARBA" id="ARBA00022475"/>
    </source>
</evidence>
<keyword evidence="3" id="KW-0410">Iron transport</keyword>
<organism evidence="10 12">
    <name type="scientific">Ignatzschineria cameli</name>
    <dbReference type="NCBI Taxonomy" id="2182793"/>
    <lineage>
        <taxon>Bacteria</taxon>
        <taxon>Pseudomonadati</taxon>
        <taxon>Pseudomonadota</taxon>
        <taxon>Gammaproteobacteria</taxon>
        <taxon>Cardiobacteriales</taxon>
        <taxon>Ignatzschineriaceae</taxon>
        <taxon>Ignatzschineria</taxon>
    </lineage>
</organism>
<dbReference type="EMBL" id="QEWV01000005">
    <property type="protein sequence ID" value="PWD91741.1"/>
    <property type="molecule type" value="Genomic_DNA"/>
</dbReference>
<dbReference type="FunFam" id="3.40.50.300:FF:000425">
    <property type="entry name" value="Probable ABC transporter, ATP-binding subunit"/>
    <property type="match status" value="1"/>
</dbReference>
<evidence type="ECO:0000256" key="5">
    <source>
        <dbReference type="ARBA" id="ARBA00022840"/>
    </source>
</evidence>
<dbReference type="Proteomes" id="UP000245217">
    <property type="component" value="Unassembled WGS sequence"/>
</dbReference>
<dbReference type="SUPFAM" id="SSF52540">
    <property type="entry name" value="P-loop containing nucleoside triphosphate hydrolases"/>
    <property type="match status" value="1"/>
</dbReference>
<dbReference type="InterPro" id="IPR050093">
    <property type="entry name" value="ABC_SmlMolc_Importer"/>
</dbReference>
<feature type="domain" description="ABC transporter" evidence="9">
    <location>
        <begin position="7"/>
        <end position="237"/>
    </location>
</feature>
<dbReference type="PANTHER" id="PTHR42781:SF4">
    <property type="entry name" value="SPERMIDINE_PUTRESCINE IMPORT ATP-BINDING PROTEIN POTA"/>
    <property type="match status" value="1"/>
</dbReference>
<reference evidence="10" key="1">
    <citation type="journal article" date="2018" name="Genome Announc.">
        <title>Ignatzschineria cameli sp. nov., isolated from necrotic foot tissue of dromedaries (Camelus dromedarius) and associated maggots (Wohlfahrtia species) in Dubai.</title>
        <authorList>
            <person name="Tsang C.C."/>
            <person name="Tang J.Y."/>
            <person name="Fong J.Y."/>
            <person name="Kinne J."/>
            <person name="Lee H.H."/>
            <person name="Joseph M."/>
            <person name="Jose S."/>
            <person name="Schuster R.K."/>
            <person name="Tang Y."/>
            <person name="Sivakumar S."/>
            <person name="Chen J.H."/>
            <person name="Teng J.L."/>
            <person name="Lau S.K."/>
            <person name="Wernery U."/>
            <person name="Woo P.C."/>
        </authorList>
    </citation>
    <scope>NUCLEOTIDE SEQUENCE</scope>
    <source>
        <strain evidence="10">UAE-HKU57</strain>
        <strain evidence="11">UAE-HKU58</strain>
    </source>
</reference>
<dbReference type="GO" id="GO:0015697">
    <property type="term" value="P:quaternary ammonium group transport"/>
    <property type="evidence" value="ECO:0007669"/>
    <property type="project" value="UniProtKB-ARBA"/>
</dbReference>
<sequence>MTTSYFVELKNINKTFGKNVVIDDLSLQVEKGEMISILGPSGCGKTTILRLLAGLEQPTSGAIYINGEDVTKRSIQERDISMVFQSYALFPHMSLGENVGYGLKMLGIRKKEREKRVSEILEIVDLAGFENRYVDQISGGQQQRVALARALILQPKVLLFDEPLSNLDTNLRRSMREKIRELQQQFGITSFYVTHDQSEAFAVSDRVLVMRKGEIMQFDTPENLYRAPNSEFIANFMGDANIFKGHYDAKTQQLEVNGYRITLDQPLAREDGACHVGIRPEAISLKAHGEESQACHIEHVVYMGASYEVMVNWQGQILFLEVNSIGEAPKLDQTYYLHIATRGIFAL</sequence>
<dbReference type="Proteomes" id="UP000245059">
    <property type="component" value="Unassembled WGS sequence"/>
</dbReference>
<dbReference type="InterPro" id="IPR008995">
    <property type="entry name" value="Mo/tungstate-bd_C_term_dom"/>
</dbReference>
<evidence type="ECO:0000256" key="6">
    <source>
        <dbReference type="ARBA" id="ARBA00023004"/>
    </source>
</evidence>
<dbReference type="GO" id="GO:0005524">
    <property type="term" value="F:ATP binding"/>
    <property type="evidence" value="ECO:0007669"/>
    <property type="project" value="UniProtKB-KW"/>
</dbReference>
<dbReference type="PROSITE" id="PS00211">
    <property type="entry name" value="ABC_TRANSPORTER_1"/>
    <property type="match status" value="1"/>
</dbReference>
<proteinExistence type="predicted"/>
<comment type="caution">
    <text evidence="10">The sequence shown here is derived from an EMBL/GenBank/DDBJ whole genome shotgun (WGS) entry which is preliminary data.</text>
</comment>
<dbReference type="NCBIfam" id="NF008513">
    <property type="entry name" value="PRK11432.1"/>
    <property type="match status" value="1"/>
</dbReference>
<dbReference type="Gene3D" id="3.40.50.300">
    <property type="entry name" value="P-loop containing nucleotide triphosphate hydrolases"/>
    <property type="match status" value="1"/>
</dbReference>
<dbReference type="SMART" id="SM00382">
    <property type="entry name" value="AAA"/>
    <property type="match status" value="1"/>
</dbReference>
<keyword evidence="6" id="KW-0408">Iron</keyword>
<evidence type="ECO:0000256" key="3">
    <source>
        <dbReference type="ARBA" id="ARBA00022496"/>
    </source>
</evidence>
<dbReference type="InterPro" id="IPR013611">
    <property type="entry name" value="Transp-assoc_OB_typ2"/>
</dbReference>
<keyword evidence="1" id="KW-0813">Transport</keyword>
<keyword evidence="13" id="KW-1185">Reference proteome</keyword>
<protein>
    <submittedName>
        <fullName evidence="10">Ferric ABC transporter ATP-binding protein</fullName>
    </submittedName>
</protein>
<dbReference type="InterPro" id="IPR003593">
    <property type="entry name" value="AAA+_ATPase"/>
</dbReference>
<dbReference type="Pfam" id="PF00005">
    <property type="entry name" value="ABC_tran"/>
    <property type="match status" value="1"/>
</dbReference>
<keyword evidence="2" id="KW-1003">Cell membrane</keyword>
<dbReference type="Gene3D" id="2.40.50.100">
    <property type="match status" value="1"/>
</dbReference>